<gene>
    <name evidence="6" type="ORF">PS2015_489</name>
</gene>
<dbReference type="Pfam" id="PF09822">
    <property type="entry name" value="ABC_transp_aux"/>
    <property type="match status" value="1"/>
</dbReference>
<dbReference type="InterPro" id="IPR019196">
    <property type="entry name" value="ABC_transp_unknown"/>
</dbReference>
<reference evidence="6 7" key="1">
    <citation type="submission" date="2015-11" db="EMBL/GenBank/DDBJ databases">
        <authorList>
            <person name="Zhang Y."/>
            <person name="Guo Z."/>
        </authorList>
    </citation>
    <scope>NUCLEOTIDE SEQUENCE [LARGE SCALE GENOMIC DNA]</scope>
    <source>
        <strain evidence="6 7">KCTC 32221</strain>
    </source>
</reference>
<keyword evidence="1" id="KW-0175">Coiled coil</keyword>
<dbReference type="InterPro" id="IPR055396">
    <property type="entry name" value="DUF7088"/>
</dbReference>
<organism evidence="6 7">
    <name type="scientific">Pseudohongiella spirulinae</name>
    <dbReference type="NCBI Taxonomy" id="1249552"/>
    <lineage>
        <taxon>Bacteria</taxon>
        <taxon>Pseudomonadati</taxon>
        <taxon>Pseudomonadota</taxon>
        <taxon>Gammaproteobacteria</taxon>
        <taxon>Pseudomonadales</taxon>
        <taxon>Pseudohongiellaceae</taxon>
        <taxon>Pseudohongiella</taxon>
    </lineage>
</organism>
<protein>
    <submittedName>
        <fullName evidence="6">ABC transporter</fullName>
    </submittedName>
</protein>
<dbReference type="PATRIC" id="fig|1249552.3.peg.495"/>
<proteinExistence type="predicted"/>
<keyword evidence="3" id="KW-1133">Transmembrane helix</keyword>
<keyword evidence="7" id="KW-1185">Reference proteome</keyword>
<evidence type="ECO:0000256" key="1">
    <source>
        <dbReference type="SAM" id="Coils"/>
    </source>
</evidence>
<dbReference type="RefSeq" id="WP_058020668.1">
    <property type="nucleotide sequence ID" value="NZ_CP013189.1"/>
</dbReference>
<evidence type="ECO:0000256" key="3">
    <source>
        <dbReference type="SAM" id="Phobius"/>
    </source>
</evidence>
<feature type="domain" description="ABC-type uncharacterised transport system" evidence="4">
    <location>
        <begin position="185"/>
        <end position="508"/>
    </location>
</feature>
<evidence type="ECO:0000313" key="6">
    <source>
        <dbReference type="EMBL" id="ALO45175.1"/>
    </source>
</evidence>
<feature type="region of interest" description="Disordered" evidence="2">
    <location>
        <begin position="424"/>
        <end position="459"/>
    </location>
</feature>
<dbReference type="Proteomes" id="UP000065641">
    <property type="component" value="Chromosome"/>
</dbReference>
<evidence type="ECO:0000259" key="4">
    <source>
        <dbReference type="Pfam" id="PF09822"/>
    </source>
</evidence>
<feature type="domain" description="DUF7088" evidence="5">
    <location>
        <begin position="38"/>
        <end position="138"/>
    </location>
</feature>
<dbReference type="Pfam" id="PF23357">
    <property type="entry name" value="DUF7088"/>
    <property type="match status" value="1"/>
</dbReference>
<feature type="transmembrane region" description="Helical" evidence="3">
    <location>
        <begin position="617"/>
        <end position="636"/>
    </location>
</feature>
<feature type="compositionally biased region" description="Polar residues" evidence="2">
    <location>
        <begin position="429"/>
        <end position="454"/>
    </location>
</feature>
<accession>A0A0S2KA20</accession>
<evidence type="ECO:0000256" key="2">
    <source>
        <dbReference type="SAM" id="MobiDB-lite"/>
    </source>
</evidence>
<feature type="coiled-coil region" evidence="1">
    <location>
        <begin position="542"/>
        <end position="569"/>
    </location>
</feature>
<evidence type="ECO:0000259" key="5">
    <source>
        <dbReference type="Pfam" id="PF23357"/>
    </source>
</evidence>
<name>A0A0S2KA20_9GAMM</name>
<dbReference type="KEGG" id="pspi:PS2015_489"/>
<dbReference type="EMBL" id="CP013189">
    <property type="protein sequence ID" value="ALO45175.1"/>
    <property type="molecule type" value="Genomic_DNA"/>
</dbReference>
<dbReference type="OrthoDB" id="9777219at2"/>
<sequence length="648" mass="71511">MKHKAFYSPAGLAAIAVGLLIAIVLISNLPRLRIDLTQDNLYTLADATRDIVANLDRPVELTFFYSEEAASEVPQVRTYGMRVQEMLRELVIASNGNLSLEIVDPAPFSAEEDLATEFGIQPVPLAQGRESVYFGVVAADPATVTEEDRGVFDTIPLIRPDQEEFLEYEFARLITRVINPDPTIVGVITTLDIDGGFNPATNQATRPWAFMDTVRYMYDVRRLDDDTAQIDEDIDILLVVHPQELPEQTLYAIDQFVLGGGRAMVFVDPNSDTQTQIAMSGGGFRDTMASDMPDLLQAWGIDYDPTQVVTDRELALYVTLQQGQRPVAHYGMLGIQRSGFANDIVSGQLEVMNMSSVGTLQPAEGASTTFEPLIQTTNQTMLMGTGFFSEMGDPTLLIDEFVSEEQVRTLAARVSGRARSAFPDGLATEVTTEASGDNAQDSSDTTDAEAQQASPAAEHLSESLGDIAVIVVADTDVLADRMWAQSQQVLGQRVINAFASNGDFVINALDNLSGTTALVNIRSRGRYARPFTRVLALQREADERLRAEETRLLQRLSETEQQLTALNQEGATSISPEQEAEIERFLQLQLETRRELRDVQFQLNQEIDRLGTILKTINTWLIPVLLIIGVLTATLMRSRRRRALGRAA</sequence>
<keyword evidence="3" id="KW-0812">Transmembrane</keyword>
<keyword evidence="3" id="KW-0472">Membrane</keyword>
<dbReference type="AlphaFoldDB" id="A0A0S2KA20"/>
<evidence type="ECO:0000313" key="7">
    <source>
        <dbReference type="Proteomes" id="UP000065641"/>
    </source>
</evidence>
<dbReference type="STRING" id="1249552.PS2015_489"/>